<evidence type="ECO:0000256" key="1">
    <source>
        <dbReference type="ARBA" id="ARBA00001966"/>
    </source>
</evidence>
<dbReference type="InterPro" id="IPR023404">
    <property type="entry name" value="rSAM_horseshoe"/>
</dbReference>
<keyword evidence="2" id="KW-0949">S-adenosyl-L-methionine</keyword>
<keyword evidence="4" id="KW-0408">Iron</keyword>
<keyword evidence="5" id="KW-0411">Iron-sulfur</keyword>
<dbReference type="InterPro" id="IPR006638">
    <property type="entry name" value="Elp3/MiaA/NifB-like_rSAM"/>
</dbReference>
<proteinExistence type="predicted"/>
<evidence type="ECO:0000256" key="2">
    <source>
        <dbReference type="ARBA" id="ARBA00022691"/>
    </source>
</evidence>
<gene>
    <name evidence="8" type="ORF">GCM10007416_23240</name>
</gene>
<evidence type="ECO:0000313" key="9">
    <source>
        <dbReference type="Proteomes" id="UP000617979"/>
    </source>
</evidence>
<protein>
    <recommendedName>
        <fullName evidence="10">Radical SAM superfamily enzyme YgiQ, UPF0313 family</fullName>
    </recommendedName>
</protein>
<dbReference type="Pfam" id="PF04055">
    <property type="entry name" value="Radical_SAM"/>
    <property type="match status" value="2"/>
</dbReference>
<feature type="domain" description="Radical SAM core" evidence="7">
    <location>
        <begin position="609"/>
        <end position="796"/>
    </location>
</feature>
<dbReference type="CDD" id="cd01335">
    <property type="entry name" value="Radical_SAM"/>
    <property type="match status" value="2"/>
</dbReference>
<organism evidence="8 9">
    <name type="scientific">Kroppenstedtia guangzhouensis</name>
    <dbReference type="NCBI Taxonomy" id="1274356"/>
    <lineage>
        <taxon>Bacteria</taxon>
        <taxon>Bacillati</taxon>
        <taxon>Bacillota</taxon>
        <taxon>Bacilli</taxon>
        <taxon>Bacillales</taxon>
        <taxon>Thermoactinomycetaceae</taxon>
        <taxon>Kroppenstedtia</taxon>
    </lineage>
</organism>
<dbReference type="EMBL" id="BMEX01000008">
    <property type="protein sequence ID" value="GGA49508.1"/>
    <property type="molecule type" value="Genomic_DNA"/>
</dbReference>
<dbReference type="RefSeq" id="WP_188432701.1">
    <property type="nucleotide sequence ID" value="NZ_BMEX01000008.1"/>
</dbReference>
<accession>A0ABQ1GSJ6</accession>
<evidence type="ECO:0008006" key="10">
    <source>
        <dbReference type="Google" id="ProtNLM"/>
    </source>
</evidence>
<dbReference type="SUPFAM" id="SSF102114">
    <property type="entry name" value="Radical SAM enzymes"/>
    <property type="match status" value="2"/>
</dbReference>
<evidence type="ECO:0000256" key="3">
    <source>
        <dbReference type="ARBA" id="ARBA00022723"/>
    </source>
</evidence>
<evidence type="ECO:0000256" key="4">
    <source>
        <dbReference type="ARBA" id="ARBA00023004"/>
    </source>
</evidence>
<evidence type="ECO:0000259" key="6">
    <source>
        <dbReference type="PROSITE" id="PS51332"/>
    </source>
</evidence>
<dbReference type="Gene3D" id="3.80.30.20">
    <property type="entry name" value="tm_1862 like domain"/>
    <property type="match status" value="2"/>
</dbReference>
<dbReference type="Proteomes" id="UP000617979">
    <property type="component" value="Unassembled WGS sequence"/>
</dbReference>
<dbReference type="PANTHER" id="PTHR43409">
    <property type="entry name" value="ANAEROBIC MAGNESIUM-PROTOPORPHYRIN IX MONOMETHYL ESTER CYCLASE-RELATED"/>
    <property type="match status" value="1"/>
</dbReference>
<dbReference type="PROSITE" id="PS51918">
    <property type="entry name" value="RADICAL_SAM"/>
    <property type="match status" value="2"/>
</dbReference>
<name>A0ABQ1GSJ6_9BACL</name>
<dbReference type="SFLD" id="SFLDS00029">
    <property type="entry name" value="Radical_SAM"/>
    <property type="match status" value="2"/>
</dbReference>
<sequence length="796" mass="91697">MIHTPAKSIDIDTIPTPDFDGLPLGKYFSPETILPLYTSRSCPYQCAFCTIPYASSKFRARDPQKVVDDLENLKRKYNVRMFTFVDETLIIPSLNKITREIVNRKLDVNWYGETRFDRRIDRQLARQMFESGCRKLQFGLESYNQRVLDLMKKGTKVKYILPNIKSCLSEGIAVHLFTFLGFPGETEEEAKNTCEFSKYVIRLSEEEYGNPYSTVGMGAFGLEVYSDVYYHPDRYGVTFKDDIRHLMGDEIFEIKYTVKSGLSQEEAEDLVNQFHNKAILREVHERAGRIRWTTLAEKETNEEEAFLLYCLANQAKTESRPIPTEPPEHPGYLLPGTYRRSANLSPNVVVREFLRDFLRSGEQPGPVISFYDKARDLVVNLPVEEGATISAWLDENTFPEKLSDKYRGICNRLLRSGLIQIFGEGIVKSLLDLSREKEDVFLIANPDFQFFRRDNGQFVLFNEVTQEILTVNTIAAFFFSLFRQELEESPPFVLGFSCTAQQVFNAAYLARFAKRYVPELTVVLGGPAMMGRTAHRYLELFPEVDVVVWGDGEEALLAIVNSLYKYGRIPSLPGVFHRGEHQVMTVPTKSPELNDVDPPDYDEIQEEIINRSYPLTTWISRGCSWGKCSFCSIPEYQRNYFTRSAERVYQEIAYLHEKYGMNRFIFGDWEVNGSPRTLKDLCQLIIQGERDFEFWGEVNARKMTKDLMALMKQAGFVSVQVGLEAFSNSLLRKMNKPTTKLENIKCLIYAHETGMEMFSNILYNFPFERRKGDYGERKGLTCHQPPYKASGIFGFG</sequence>
<dbReference type="InterPro" id="IPR051198">
    <property type="entry name" value="BchE-like"/>
</dbReference>
<evidence type="ECO:0000313" key="8">
    <source>
        <dbReference type="EMBL" id="GGA49508.1"/>
    </source>
</evidence>
<comment type="cofactor">
    <cofactor evidence="1">
        <name>[4Fe-4S] cluster</name>
        <dbReference type="ChEBI" id="CHEBI:49883"/>
    </cofactor>
</comment>
<dbReference type="Gene3D" id="3.40.50.280">
    <property type="entry name" value="Cobalamin-binding domain"/>
    <property type="match status" value="1"/>
</dbReference>
<dbReference type="InterPro" id="IPR007197">
    <property type="entry name" value="rSAM"/>
</dbReference>
<dbReference type="SFLD" id="SFLDG01082">
    <property type="entry name" value="B12-binding_domain_containing"/>
    <property type="match status" value="2"/>
</dbReference>
<feature type="domain" description="B12-binding" evidence="6">
    <location>
        <begin position="438"/>
        <end position="570"/>
    </location>
</feature>
<evidence type="ECO:0000256" key="5">
    <source>
        <dbReference type="ARBA" id="ARBA00023014"/>
    </source>
</evidence>
<feature type="domain" description="Radical SAM core" evidence="7">
    <location>
        <begin position="28"/>
        <end position="262"/>
    </location>
</feature>
<keyword evidence="3" id="KW-0479">Metal-binding</keyword>
<dbReference type="InterPro" id="IPR006158">
    <property type="entry name" value="Cobalamin-bd"/>
</dbReference>
<reference evidence="9" key="1">
    <citation type="journal article" date="2019" name="Int. J. Syst. Evol. Microbiol.">
        <title>The Global Catalogue of Microorganisms (GCM) 10K type strain sequencing project: providing services to taxonomists for standard genome sequencing and annotation.</title>
        <authorList>
            <consortium name="The Broad Institute Genomics Platform"/>
            <consortium name="The Broad Institute Genome Sequencing Center for Infectious Disease"/>
            <person name="Wu L."/>
            <person name="Ma J."/>
        </authorList>
    </citation>
    <scope>NUCLEOTIDE SEQUENCE [LARGE SCALE GENOMIC DNA]</scope>
    <source>
        <strain evidence="9">CGMCC 1.12404</strain>
    </source>
</reference>
<dbReference type="SMART" id="SM00729">
    <property type="entry name" value="Elp3"/>
    <property type="match status" value="2"/>
</dbReference>
<keyword evidence="9" id="KW-1185">Reference proteome</keyword>
<comment type="caution">
    <text evidence="8">The sequence shown here is derived from an EMBL/GenBank/DDBJ whole genome shotgun (WGS) entry which is preliminary data.</text>
</comment>
<dbReference type="InterPro" id="IPR058240">
    <property type="entry name" value="rSAM_sf"/>
</dbReference>
<dbReference type="PROSITE" id="PS51332">
    <property type="entry name" value="B12_BINDING"/>
    <property type="match status" value="1"/>
</dbReference>
<evidence type="ECO:0000259" key="7">
    <source>
        <dbReference type="PROSITE" id="PS51918"/>
    </source>
</evidence>